<dbReference type="SMART" id="SM00354">
    <property type="entry name" value="HTH_LACI"/>
    <property type="match status" value="1"/>
</dbReference>
<dbReference type="PANTHER" id="PTHR30146">
    <property type="entry name" value="LACI-RELATED TRANSCRIPTIONAL REPRESSOR"/>
    <property type="match status" value="1"/>
</dbReference>
<keyword evidence="3" id="KW-0804">Transcription</keyword>
<dbReference type="EMBL" id="AAXA02000015">
    <property type="protein sequence ID" value="EDR45813.1"/>
    <property type="molecule type" value="Genomic_DNA"/>
</dbReference>
<proteinExistence type="predicted"/>
<protein>
    <submittedName>
        <fullName evidence="5">Sugar-binding domain protein</fullName>
    </submittedName>
</protein>
<evidence type="ECO:0000256" key="2">
    <source>
        <dbReference type="ARBA" id="ARBA00023125"/>
    </source>
</evidence>
<dbReference type="SUPFAM" id="SSF47413">
    <property type="entry name" value="lambda repressor-like DNA-binding domains"/>
    <property type="match status" value="1"/>
</dbReference>
<dbReference type="PROSITE" id="PS50932">
    <property type="entry name" value="HTH_LACI_2"/>
    <property type="match status" value="1"/>
</dbReference>
<dbReference type="STRING" id="411461.DORFOR_02414"/>
<dbReference type="InterPro" id="IPR010982">
    <property type="entry name" value="Lambda_DNA-bd_dom_sf"/>
</dbReference>
<organism evidence="5 6">
    <name type="scientific">Dorea formicigenerans ATCC 27755</name>
    <dbReference type="NCBI Taxonomy" id="411461"/>
    <lineage>
        <taxon>Bacteria</taxon>
        <taxon>Bacillati</taxon>
        <taxon>Bacillota</taxon>
        <taxon>Clostridia</taxon>
        <taxon>Lachnospirales</taxon>
        <taxon>Lachnospiraceae</taxon>
        <taxon>Dorea</taxon>
    </lineage>
</organism>
<gene>
    <name evidence="5" type="ORF">DORFOR_02414</name>
</gene>
<dbReference type="Gene3D" id="3.40.50.2300">
    <property type="match status" value="2"/>
</dbReference>
<dbReference type="Proteomes" id="UP000005359">
    <property type="component" value="Unassembled WGS sequence"/>
</dbReference>
<dbReference type="CDD" id="cd01392">
    <property type="entry name" value="HTH_LacI"/>
    <property type="match status" value="1"/>
</dbReference>
<reference evidence="5 6" key="2">
    <citation type="submission" date="2007-10" db="EMBL/GenBank/DDBJ databases">
        <authorList>
            <person name="Fulton L."/>
            <person name="Clifton S."/>
            <person name="Fulton B."/>
            <person name="Xu J."/>
            <person name="Minx P."/>
            <person name="Pepin K.H."/>
            <person name="Johnson M."/>
            <person name="Thiruvilangam P."/>
            <person name="Bhonagiri V."/>
            <person name="Nash W.E."/>
            <person name="Wang C."/>
            <person name="Mardis E.R."/>
            <person name="Wilson R.K."/>
        </authorList>
    </citation>
    <scope>NUCLEOTIDE SEQUENCE [LARGE SCALE GENOMIC DNA]</scope>
    <source>
        <strain evidence="5 6">ATCC 27755</strain>
    </source>
</reference>
<evidence type="ECO:0000313" key="6">
    <source>
        <dbReference type="Proteomes" id="UP000005359"/>
    </source>
</evidence>
<dbReference type="GO" id="GO:0000976">
    <property type="term" value="F:transcription cis-regulatory region binding"/>
    <property type="evidence" value="ECO:0007669"/>
    <property type="project" value="TreeGrafter"/>
</dbReference>
<dbReference type="Pfam" id="PF00356">
    <property type="entry name" value="LacI"/>
    <property type="match status" value="1"/>
</dbReference>
<dbReference type="InterPro" id="IPR001761">
    <property type="entry name" value="Peripla_BP/Lac1_sug-bd_dom"/>
</dbReference>
<name>B0G809_9FIRM</name>
<evidence type="ECO:0000256" key="3">
    <source>
        <dbReference type="ARBA" id="ARBA00023163"/>
    </source>
</evidence>
<dbReference type="Pfam" id="PF00532">
    <property type="entry name" value="Peripla_BP_1"/>
    <property type="match status" value="1"/>
</dbReference>
<dbReference type="PRINTS" id="PR00036">
    <property type="entry name" value="HTHLACI"/>
</dbReference>
<keyword evidence="2" id="KW-0238">DNA-binding</keyword>
<dbReference type="AlphaFoldDB" id="B0G809"/>
<dbReference type="GO" id="GO:0003700">
    <property type="term" value="F:DNA-binding transcription factor activity"/>
    <property type="evidence" value="ECO:0007669"/>
    <property type="project" value="TreeGrafter"/>
</dbReference>
<dbReference type="InterPro" id="IPR000843">
    <property type="entry name" value="HTH_LacI"/>
</dbReference>
<evidence type="ECO:0000256" key="1">
    <source>
        <dbReference type="ARBA" id="ARBA00023015"/>
    </source>
</evidence>
<dbReference type="CDD" id="cd06286">
    <property type="entry name" value="PBP1_CcpB-like"/>
    <property type="match status" value="1"/>
</dbReference>
<dbReference type="Gene3D" id="1.10.260.40">
    <property type="entry name" value="lambda repressor-like DNA-binding domains"/>
    <property type="match status" value="1"/>
</dbReference>
<evidence type="ECO:0000259" key="4">
    <source>
        <dbReference type="PROSITE" id="PS50932"/>
    </source>
</evidence>
<dbReference type="PaxDb" id="411461-DORFOR_02414"/>
<sequence>MKGDKKLATISDVARLSGLSVSTVSRVINNKPHVSEEKKRKVKEAMDALGYSPLQAARQMRGSGSGNIAVSIPSITNSFFAYLVDSIERTCRKYNYRTLITQTFGEKEREEEAMELVRMHHADGIILCAIENDWDKIRSYEQYGKVVVCNEYNEDTSISTVRARQYEGFYKATEYLIGKNYQKIAYCTGSRGVMHQPNGMNIDSDRYSGYIEALAAHGMTADPNLNFTRAKTMDDGRRILEEILKRENRPDAIIAGSDEVAAGILTEAINQGIKVPEDLAIVGVDDQPIASLLPIPLTTIRQPVQDEGMLAAKEIIRQLSEEPDDTVRKELELELVIRQSA</sequence>
<dbReference type="InterPro" id="IPR028082">
    <property type="entry name" value="Peripla_BP_I"/>
</dbReference>
<dbReference type="eggNOG" id="COG1609">
    <property type="taxonomic scope" value="Bacteria"/>
</dbReference>
<evidence type="ECO:0000313" key="5">
    <source>
        <dbReference type="EMBL" id="EDR45813.1"/>
    </source>
</evidence>
<comment type="caution">
    <text evidence="5">The sequence shown here is derived from an EMBL/GenBank/DDBJ whole genome shotgun (WGS) entry which is preliminary data.</text>
</comment>
<dbReference type="PANTHER" id="PTHR30146:SF136">
    <property type="entry name" value="NTD BIOSYNTHESIS OPERON REGULATOR NTDR"/>
    <property type="match status" value="1"/>
</dbReference>
<reference evidence="5 6" key="1">
    <citation type="submission" date="2007-10" db="EMBL/GenBank/DDBJ databases">
        <title>Draft genome sequence of Dorea formicigenerans(ATCC 27755).</title>
        <authorList>
            <person name="Sudarsanam P."/>
            <person name="Ley R."/>
            <person name="Guruge J."/>
            <person name="Turnbaugh P.J."/>
            <person name="Mahowald M."/>
            <person name="Liep D."/>
            <person name="Gordon J."/>
        </authorList>
    </citation>
    <scope>NUCLEOTIDE SEQUENCE [LARGE SCALE GENOMIC DNA]</scope>
    <source>
        <strain evidence="5 6">ATCC 27755</strain>
    </source>
</reference>
<accession>B0G809</accession>
<dbReference type="SUPFAM" id="SSF53822">
    <property type="entry name" value="Periplasmic binding protein-like I"/>
    <property type="match status" value="1"/>
</dbReference>
<keyword evidence="1" id="KW-0805">Transcription regulation</keyword>
<feature type="domain" description="HTH lacI-type" evidence="4">
    <location>
        <begin position="8"/>
        <end position="62"/>
    </location>
</feature>